<keyword evidence="2 3" id="KW-0732">Signal</keyword>
<name>A0AAW4WTZ6_9FIRM</name>
<evidence type="ECO:0000256" key="1">
    <source>
        <dbReference type="ARBA" id="ARBA00007162"/>
    </source>
</evidence>
<dbReference type="Proteomes" id="UP001199296">
    <property type="component" value="Unassembled WGS sequence"/>
</dbReference>
<proteinExistence type="inferred from homology"/>
<evidence type="ECO:0000256" key="2">
    <source>
        <dbReference type="ARBA" id="ARBA00022729"/>
    </source>
</evidence>
<dbReference type="GO" id="GO:0055085">
    <property type="term" value="P:transmembrane transport"/>
    <property type="evidence" value="ECO:0007669"/>
    <property type="project" value="InterPro"/>
</dbReference>
<organism evidence="4 5">
    <name type="scientific">Halanaerobium polyolivorans</name>
    <dbReference type="NCBI Taxonomy" id="2886943"/>
    <lineage>
        <taxon>Bacteria</taxon>
        <taxon>Bacillati</taxon>
        <taxon>Bacillota</taxon>
        <taxon>Clostridia</taxon>
        <taxon>Halanaerobiales</taxon>
        <taxon>Halanaerobiaceae</taxon>
        <taxon>Halanaerobium</taxon>
    </lineage>
</organism>
<dbReference type="InterPro" id="IPR005770">
    <property type="entry name" value="PhnD"/>
</dbReference>
<dbReference type="PANTHER" id="PTHR35841">
    <property type="entry name" value="PHOSPHONATES-BINDING PERIPLASMIC PROTEIN"/>
    <property type="match status" value="1"/>
</dbReference>
<dbReference type="AlphaFoldDB" id="A0AAW4WTZ6"/>
<dbReference type="NCBIfam" id="TIGR01098">
    <property type="entry name" value="3A0109s03R"/>
    <property type="match status" value="1"/>
</dbReference>
<protein>
    <submittedName>
        <fullName evidence="4">Phosphate/phosphite/phosphonate ABC transporter substrate-binding protein</fullName>
    </submittedName>
</protein>
<evidence type="ECO:0000256" key="3">
    <source>
        <dbReference type="SAM" id="SignalP"/>
    </source>
</evidence>
<gene>
    <name evidence="4" type="primary">phnD</name>
    <name evidence="4" type="ORF">LJ207_03935</name>
</gene>
<dbReference type="SUPFAM" id="SSF53850">
    <property type="entry name" value="Periplasmic binding protein-like II"/>
    <property type="match status" value="1"/>
</dbReference>
<accession>A0AAW4WTZ6</accession>
<keyword evidence="5" id="KW-1185">Reference proteome</keyword>
<dbReference type="EMBL" id="JAJFAT010000004">
    <property type="protein sequence ID" value="MCC3144471.1"/>
    <property type="molecule type" value="Genomic_DNA"/>
</dbReference>
<feature type="signal peptide" evidence="3">
    <location>
        <begin position="1"/>
        <end position="23"/>
    </location>
</feature>
<dbReference type="PANTHER" id="PTHR35841:SF1">
    <property type="entry name" value="PHOSPHONATES-BINDING PERIPLASMIC PROTEIN"/>
    <property type="match status" value="1"/>
</dbReference>
<dbReference type="Pfam" id="PF12974">
    <property type="entry name" value="Phosphonate-bd"/>
    <property type="match status" value="1"/>
</dbReference>
<dbReference type="RefSeq" id="WP_229344261.1">
    <property type="nucleotide sequence ID" value="NZ_JAJFAT010000004.1"/>
</dbReference>
<comment type="similarity">
    <text evidence="1">Belongs to the phosphate/phosphite/phosphonate binding protein family.</text>
</comment>
<dbReference type="GO" id="GO:0043190">
    <property type="term" value="C:ATP-binding cassette (ABC) transporter complex"/>
    <property type="evidence" value="ECO:0007669"/>
    <property type="project" value="InterPro"/>
</dbReference>
<sequence length="323" mass="36454">MRFKKIFIIMLIMIFAASFFALAAVEASQLDPRYSDEDGDMVADPPADESEWLDPSVIIFAYSPVEDPAVYEEVFADFTEHLSNELDRPVRYFGVQSYAAQVEAMRAGRLHVSGFASGAVQDAVNKAGFVPQTAMGDEDGMIGYRMAIITRQDSDIDTVEDLRGREIPFVSESSGSGFFAPRALLYEEFDMLPGRDYDYTFSGSHDNSILGVYHEDYIAAPVADVVIGRMYEGDRIEDPSGWLKTVYESPLFPSTAYGVTHKLHPDLQQRIKEAFLNFDWEGTMLTQQWEDEDRFVEINYKEDWEVQRTIRAGSEAVAELLGE</sequence>
<evidence type="ECO:0000313" key="5">
    <source>
        <dbReference type="Proteomes" id="UP001199296"/>
    </source>
</evidence>
<feature type="chain" id="PRO_5043722527" evidence="3">
    <location>
        <begin position="24"/>
        <end position="323"/>
    </location>
</feature>
<evidence type="ECO:0000313" key="4">
    <source>
        <dbReference type="EMBL" id="MCC3144471.1"/>
    </source>
</evidence>
<dbReference type="Gene3D" id="3.40.190.10">
    <property type="entry name" value="Periplasmic binding protein-like II"/>
    <property type="match status" value="2"/>
</dbReference>
<comment type="caution">
    <text evidence="4">The sequence shown here is derived from an EMBL/GenBank/DDBJ whole genome shotgun (WGS) entry which is preliminary data.</text>
</comment>
<reference evidence="4 5" key="1">
    <citation type="submission" date="2021-10" db="EMBL/GenBank/DDBJ databases">
        <authorList>
            <person name="Grouzdev D.S."/>
            <person name="Pantiukh K.S."/>
            <person name="Krutkina M.S."/>
        </authorList>
    </citation>
    <scope>NUCLEOTIDE SEQUENCE [LARGE SCALE GENOMIC DNA]</scope>
    <source>
        <strain evidence="4 5">Z-7514</strain>
    </source>
</reference>